<keyword evidence="6 7" id="KW-0804">Transcription</keyword>
<evidence type="ECO:0000259" key="8">
    <source>
        <dbReference type="PROSITE" id="PS51740"/>
    </source>
</evidence>
<feature type="domain" description="SpoVT-AbrB" evidence="8">
    <location>
        <begin position="11"/>
        <end position="53"/>
    </location>
</feature>
<comment type="caution">
    <text evidence="9">The sequence shown here is derived from an EMBL/GenBank/DDBJ whole genome shotgun (WGS) entry which is preliminary data.</text>
</comment>
<accession>A0A0R1US77</accession>
<dbReference type="GO" id="GO:0005737">
    <property type="term" value="C:cytoplasm"/>
    <property type="evidence" value="ECO:0007669"/>
    <property type="project" value="UniProtKB-UniRule"/>
</dbReference>
<evidence type="ECO:0000256" key="6">
    <source>
        <dbReference type="ARBA" id="ARBA00023163"/>
    </source>
</evidence>
<dbReference type="SUPFAM" id="SSF89447">
    <property type="entry name" value="AbrB/MazE/MraZ-like"/>
    <property type="match status" value="1"/>
</dbReference>
<dbReference type="Proteomes" id="UP000051084">
    <property type="component" value="Unassembled WGS sequence"/>
</dbReference>
<dbReference type="InterPro" id="IPR035642">
    <property type="entry name" value="MraZ_N"/>
</dbReference>
<keyword evidence="5 7" id="KW-0238">DNA-binding</keyword>
<evidence type="ECO:0000256" key="1">
    <source>
        <dbReference type="ARBA" id="ARBA00013860"/>
    </source>
</evidence>
<comment type="subcellular location">
    <subcellularLocation>
        <location evidence="7">Cytoplasm</location>
        <location evidence="7">Nucleoid</location>
    </subcellularLocation>
</comment>
<dbReference type="InterPro" id="IPR020603">
    <property type="entry name" value="MraZ_dom"/>
</dbReference>
<reference evidence="9 10" key="1">
    <citation type="journal article" date="2015" name="Genome Announc.">
        <title>Expanding the biotechnology potential of lactobacilli through comparative genomics of 213 strains and associated genera.</title>
        <authorList>
            <person name="Sun Z."/>
            <person name="Harris H.M."/>
            <person name="McCann A."/>
            <person name="Guo C."/>
            <person name="Argimon S."/>
            <person name="Zhang W."/>
            <person name="Yang X."/>
            <person name="Jeffery I.B."/>
            <person name="Cooney J.C."/>
            <person name="Kagawa T.F."/>
            <person name="Liu W."/>
            <person name="Song Y."/>
            <person name="Salvetti E."/>
            <person name="Wrobel A."/>
            <person name="Rasinkangas P."/>
            <person name="Parkhill J."/>
            <person name="Rea M.C."/>
            <person name="O'Sullivan O."/>
            <person name="Ritari J."/>
            <person name="Douillard F.P."/>
            <person name="Paul Ross R."/>
            <person name="Yang R."/>
            <person name="Briner A.E."/>
            <person name="Felis G.E."/>
            <person name="de Vos W.M."/>
            <person name="Barrangou R."/>
            <person name="Klaenhammer T.R."/>
            <person name="Caufield P.W."/>
            <person name="Cui Y."/>
            <person name="Zhang H."/>
            <person name="O'Toole P.W."/>
        </authorList>
    </citation>
    <scope>NUCLEOTIDE SEQUENCE [LARGE SCALE GENOMIC DNA]</scope>
    <source>
        <strain evidence="9 10">DSM 18793</strain>
    </source>
</reference>
<evidence type="ECO:0000313" key="10">
    <source>
        <dbReference type="Proteomes" id="UP000051084"/>
    </source>
</evidence>
<evidence type="ECO:0000256" key="5">
    <source>
        <dbReference type="ARBA" id="ARBA00023125"/>
    </source>
</evidence>
<dbReference type="Pfam" id="PF02381">
    <property type="entry name" value="MraZ"/>
    <property type="match status" value="2"/>
</dbReference>
<dbReference type="PANTHER" id="PTHR34701:SF1">
    <property type="entry name" value="TRANSCRIPTIONAL REGULATOR MRAZ"/>
    <property type="match status" value="1"/>
</dbReference>
<dbReference type="HAMAP" id="MF_01008">
    <property type="entry name" value="MraZ"/>
    <property type="match status" value="1"/>
</dbReference>
<protein>
    <recommendedName>
        <fullName evidence="1 7">Transcriptional regulator MraZ</fullName>
    </recommendedName>
</protein>
<dbReference type="InterPro" id="IPR003444">
    <property type="entry name" value="MraZ"/>
</dbReference>
<name>A0A0R1US77_9LACO</name>
<dbReference type="GO" id="GO:0009295">
    <property type="term" value="C:nucleoid"/>
    <property type="evidence" value="ECO:0007669"/>
    <property type="project" value="UniProtKB-SubCell"/>
</dbReference>
<evidence type="ECO:0000256" key="7">
    <source>
        <dbReference type="HAMAP-Rule" id="MF_01008"/>
    </source>
</evidence>
<keyword evidence="4 7" id="KW-0805">Transcription regulation</keyword>
<dbReference type="InterPro" id="IPR038619">
    <property type="entry name" value="MraZ_sf"/>
</dbReference>
<dbReference type="PROSITE" id="PS51740">
    <property type="entry name" value="SPOVT_ABRB"/>
    <property type="match status" value="2"/>
</dbReference>
<gene>
    <name evidence="7" type="primary">mraZ</name>
    <name evidence="9" type="ORF">FC21_GL000710</name>
</gene>
<dbReference type="FunFam" id="3.40.1550.20:FF:000002">
    <property type="entry name" value="Transcriptional regulator MraZ"/>
    <property type="match status" value="1"/>
</dbReference>
<dbReference type="InterPro" id="IPR035644">
    <property type="entry name" value="MraZ_C"/>
</dbReference>
<dbReference type="EMBL" id="AZGC01000014">
    <property type="protein sequence ID" value="KRL96012.1"/>
    <property type="molecule type" value="Genomic_DNA"/>
</dbReference>
<proteinExistence type="inferred from homology"/>
<comment type="similarity">
    <text evidence="7">Belongs to the MraZ family.</text>
</comment>
<dbReference type="NCBIfam" id="TIGR00242">
    <property type="entry name" value="division/cell wall cluster transcriptional repressor MraZ"/>
    <property type="match status" value="1"/>
</dbReference>
<dbReference type="PATRIC" id="fig|1423742.4.peg.739"/>
<comment type="subunit">
    <text evidence="7">Forms oligomers.</text>
</comment>
<keyword evidence="2 7" id="KW-0963">Cytoplasm</keyword>
<dbReference type="CDD" id="cd16320">
    <property type="entry name" value="MraZ_N"/>
    <property type="match status" value="1"/>
</dbReference>
<dbReference type="GO" id="GO:2000143">
    <property type="term" value="P:negative regulation of DNA-templated transcription initiation"/>
    <property type="evidence" value="ECO:0007669"/>
    <property type="project" value="TreeGrafter"/>
</dbReference>
<evidence type="ECO:0000256" key="2">
    <source>
        <dbReference type="ARBA" id="ARBA00022490"/>
    </source>
</evidence>
<dbReference type="InterPro" id="IPR037914">
    <property type="entry name" value="SpoVT-AbrB_sf"/>
</dbReference>
<dbReference type="STRING" id="417373.GCA_001570685_01054"/>
<keyword evidence="10" id="KW-1185">Reference proteome</keyword>
<dbReference type="AlphaFoldDB" id="A0A0R1US77"/>
<dbReference type="InterPro" id="IPR007159">
    <property type="entry name" value="SpoVT-AbrB_dom"/>
</dbReference>
<dbReference type="PANTHER" id="PTHR34701">
    <property type="entry name" value="TRANSCRIPTIONAL REGULATOR MRAZ"/>
    <property type="match status" value="1"/>
</dbReference>
<dbReference type="Gene3D" id="3.40.1550.20">
    <property type="entry name" value="Transcriptional regulator MraZ domain"/>
    <property type="match status" value="1"/>
</dbReference>
<dbReference type="CDD" id="cd16321">
    <property type="entry name" value="MraZ_C"/>
    <property type="match status" value="1"/>
</dbReference>
<dbReference type="GO" id="GO:0003700">
    <property type="term" value="F:DNA-binding transcription factor activity"/>
    <property type="evidence" value="ECO:0007669"/>
    <property type="project" value="UniProtKB-UniRule"/>
</dbReference>
<evidence type="ECO:0000256" key="3">
    <source>
        <dbReference type="ARBA" id="ARBA00022737"/>
    </source>
</evidence>
<organism evidence="9 10">
    <name type="scientific">Limosilactobacillus equigenerosi DSM 18793 = JCM 14505</name>
    <dbReference type="NCBI Taxonomy" id="1423742"/>
    <lineage>
        <taxon>Bacteria</taxon>
        <taxon>Bacillati</taxon>
        <taxon>Bacillota</taxon>
        <taxon>Bacilli</taxon>
        <taxon>Lactobacillales</taxon>
        <taxon>Lactobacillaceae</taxon>
        <taxon>Limosilactobacillus</taxon>
    </lineage>
</organism>
<dbReference type="GO" id="GO:0000976">
    <property type="term" value="F:transcription cis-regulatory region binding"/>
    <property type="evidence" value="ECO:0007669"/>
    <property type="project" value="TreeGrafter"/>
</dbReference>
<evidence type="ECO:0000313" key="9">
    <source>
        <dbReference type="EMBL" id="KRL96012.1"/>
    </source>
</evidence>
<evidence type="ECO:0000256" key="4">
    <source>
        <dbReference type="ARBA" id="ARBA00023015"/>
    </source>
</evidence>
<feature type="domain" description="SpoVT-AbrB" evidence="8">
    <location>
        <begin position="82"/>
        <end position="125"/>
    </location>
</feature>
<sequence>MGGGDYVFMGEFEHTIDAKGRVIIPAKFRNQIATPCIVTRGMDHSLTVYPMAEWEKVKERLAQLPTTRGNARKFVRFIFSAATECEFDKQGRINVPPVLREYANLSKRCTIIGVSSHFEIWDADAWTTYQADAAEEFDELAEEIGDLSF</sequence>
<keyword evidence="3" id="KW-0677">Repeat</keyword>